<keyword evidence="2 4" id="KW-0238">DNA-binding</keyword>
<gene>
    <name evidence="7" type="ORF">I8J34_19985</name>
</gene>
<feature type="region of interest" description="Disordered" evidence="5">
    <location>
        <begin position="95"/>
        <end position="120"/>
    </location>
</feature>
<protein>
    <submittedName>
        <fullName evidence="7">TetR/AcrR family transcriptional regulator</fullName>
    </submittedName>
</protein>
<keyword evidence="8" id="KW-1185">Reference proteome</keyword>
<dbReference type="EMBL" id="JAEKFT010000030">
    <property type="protein sequence ID" value="MBT0963472.1"/>
    <property type="molecule type" value="Genomic_DNA"/>
</dbReference>
<dbReference type="PRINTS" id="PR00455">
    <property type="entry name" value="HTHTETR"/>
</dbReference>
<dbReference type="InterPro" id="IPR050109">
    <property type="entry name" value="HTH-type_TetR-like_transc_reg"/>
</dbReference>
<evidence type="ECO:0000259" key="6">
    <source>
        <dbReference type="PROSITE" id="PS50977"/>
    </source>
</evidence>
<dbReference type="InterPro" id="IPR009057">
    <property type="entry name" value="Homeodomain-like_sf"/>
</dbReference>
<feature type="DNA-binding region" description="H-T-H motif" evidence="4">
    <location>
        <begin position="145"/>
        <end position="164"/>
    </location>
</feature>
<dbReference type="Gene3D" id="1.10.10.60">
    <property type="entry name" value="Homeodomain-like"/>
    <property type="match status" value="1"/>
</dbReference>
<dbReference type="GO" id="GO:0000976">
    <property type="term" value="F:transcription cis-regulatory region binding"/>
    <property type="evidence" value="ECO:0007669"/>
    <property type="project" value="TreeGrafter"/>
</dbReference>
<accession>A0A944HD84</accession>
<dbReference type="SUPFAM" id="SSF46689">
    <property type="entry name" value="Homeodomain-like"/>
    <property type="match status" value="1"/>
</dbReference>
<dbReference type="Pfam" id="PF00440">
    <property type="entry name" value="TetR_N"/>
    <property type="match status" value="1"/>
</dbReference>
<reference evidence="8" key="1">
    <citation type="journal article" date="2022" name="ISME J.">
        <title>Genetic and phylogenetic analysis of dissimilatory iodate-reducing bacteria identifies potential niches across the world's oceans.</title>
        <authorList>
            <person name="Reyes-Umana V."/>
            <person name="Henning Z."/>
            <person name="Lee K."/>
            <person name="Barnum T.P."/>
            <person name="Coates J.D."/>
        </authorList>
    </citation>
    <scope>NUCLEOTIDE SEQUENCE [LARGE SCALE GENOMIC DNA]</scope>
    <source>
        <strain evidence="8">IR12</strain>
    </source>
</reference>
<dbReference type="GO" id="GO:0003700">
    <property type="term" value="F:DNA-binding transcription factor activity"/>
    <property type="evidence" value="ECO:0007669"/>
    <property type="project" value="TreeGrafter"/>
</dbReference>
<dbReference type="AlphaFoldDB" id="A0A944HD84"/>
<keyword evidence="3" id="KW-0804">Transcription</keyword>
<name>A0A944HD84_DENI1</name>
<dbReference type="PANTHER" id="PTHR30055:SF234">
    <property type="entry name" value="HTH-TYPE TRANSCRIPTIONAL REGULATOR BETI"/>
    <property type="match status" value="1"/>
</dbReference>
<dbReference type="Proteomes" id="UP000694660">
    <property type="component" value="Unassembled WGS sequence"/>
</dbReference>
<evidence type="ECO:0000256" key="2">
    <source>
        <dbReference type="ARBA" id="ARBA00023125"/>
    </source>
</evidence>
<evidence type="ECO:0000313" key="8">
    <source>
        <dbReference type="Proteomes" id="UP000694660"/>
    </source>
</evidence>
<dbReference type="InterPro" id="IPR001647">
    <property type="entry name" value="HTH_TetR"/>
</dbReference>
<proteinExistence type="predicted"/>
<evidence type="ECO:0000256" key="1">
    <source>
        <dbReference type="ARBA" id="ARBA00023015"/>
    </source>
</evidence>
<evidence type="ECO:0000313" key="7">
    <source>
        <dbReference type="EMBL" id="MBT0963472.1"/>
    </source>
</evidence>
<dbReference type="PROSITE" id="PS50977">
    <property type="entry name" value="HTH_TETR_2"/>
    <property type="match status" value="1"/>
</dbReference>
<dbReference type="SUPFAM" id="SSF48498">
    <property type="entry name" value="Tetracyclin repressor-like, C-terminal domain"/>
    <property type="match status" value="1"/>
</dbReference>
<organism evidence="7 8">
    <name type="scientific">Denitromonas iodatirespirans</name>
    <dbReference type="NCBI Taxonomy" id="2795389"/>
    <lineage>
        <taxon>Bacteria</taxon>
        <taxon>Pseudomonadati</taxon>
        <taxon>Pseudomonadota</taxon>
        <taxon>Betaproteobacteria</taxon>
        <taxon>Rhodocyclales</taxon>
        <taxon>Zoogloeaceae</taxon>
        <taxon>Denitromonas</taxon>
    </lineage>
</organism>
<evidence type="ECO:0000256" key="4">
    <source>
        <dbReference type="PROSITE-ProRule" id="PRU00335"/>
    </source>
</evidence>
<keyword evidence="1" id="KW-0805">Transcription regulation</keyword>
<dbReference type="PANTHER" id="PTHR30055">
    <property type="entry name" value="HTH-TYPE TRANSCRIPTIONAL REGULATOR RUTR"/>
    <property type="match status" value="1"/>
</dbReference>
<sequence>MPAPMPHNASPASSSNADAEALILRLARELPMLGQAAVAERLRSEGVRISPSGVRYIWQRHGLETAVKRLEALVANGQTDLPPEQQRLLDRNKRSARLSATAPRADADPSAPPADAGQGEPLSRQELVLHVAAELFTEQGYDRTSIRDIAHRAGLLPGSVYHHFPSKEDLYLAIYREGFRRILARVTAAAAGGTDPWDNLRLACEEHVSGMVEGPYVERLTGHGLALIGEQRLFDRIREDRKAYEQIFKRLIEALPLTGQTNPTLLRLTLLGAMNWVAIWYREGKQTPRDIAHAMVDMLRQGVASGHALPD</sequence>
<dbReference type="Gene3D" id="1.10.357.10">
    <property type="entry name" value="Tetracycline Repressor, domain 2"/>
    <property type="match status" value="1"/>
</dbReference>
<feature type="domain" description="HTH tetR-type" evidence="6">
    <location>
        <begin position="122"/>
        <end position="182"/>
    </location>
</feature>
<comment type="caution">
    <text evidence="7">The sequence shown here is derived from an EMBL/GenBank/DDBJ whole genome shotgun (WGS) entry which is preliminary data.</text>
</comment>
<dbReference type="Pfam" id="PF17932">
    <property type="entry name" value="TetR_C_24"/>
    <property type="match status" value="1"/>
</dbReference>
<dbReference type="InterPro" id="IPR041490">
    <property type="entry name" value="KstR2_TetR_C"/>
</dbReference>
<evidence type="ECO:0000256" key="5">
    <source>
        <dbReference type="SAM" id="MobiDB-lite"/>
    </source>
</evidence>
<dbReference type="InterPro" id="IPR036271">
    <property type="entry name" value="Tet_transcr_reg_TetR-rel_C_sf"/>
</dbReference>
<evidence type="ECO:0000256" key="3">
    <source>
        <dbReference type="ARBA" id="ARBA00023163"/>
    </source>
</evidence>